<protein>
    <submittedName>
        <fullName evidence="1">Uncharacterized protein</fullName>
    </submittedName>
</protein>
<sequence length="48" mass="5446">MNKKEERELIHVILNANESNRPEVTTVPKFLGPSPVVFMLGVFSDAYQ</sequence>
<dbReference type="EMBL" id="CM010721">
    <property type="protein sequence ID" value="RZC69803.1"/>
    <property type="molecule type" value="Genomic_DNA"/>
</dbReference>
<organism evidence="1 2">
    <name type="scientific">Papaver somniferum</name>
    <name type="common">Opium poppy</name>
    <dbReference type="NCBI Taxonomy" id="3469"/>
    <lineage>
        <taxon>Eukaryota</taxon>
        <taxon>Viridiplantae</taxon>
        <taxon>Streptophyta</taxon>
        <taxon>Embryophyta</taxon>
        <taxon>Tracheophyta</taxon>
        <taxon>Spermatophyta</taxon>
        <taxon>Magnoliopsida</taxon>
        <taxon>Ranunculales</taxon>
        <taxon>Papaveraceae</taxon>
        <taxon>Papaveroideae</taxon>
        <taxon>Papaver</taxon>
    </lineage>
</organism>
<keyword evidence="2" id="KW-1185">Reference proteome</keyword>
<proteinExistence type="predicted"/>
<name>A0A4Y7K8Y4_PAPSO</name>
<gene>
    <name evidence="1" type="ORF">C5167_032953</name>
</gene>
<evidence type="ECO:0000313" key="2">
    <source>
        <dbReference type="Proteomes" id="UP000316621"/>
    </source>
</evidence>
<dbReference type="Gramene" id="RZC69803">
    <property type="protein sequence ID" value="RZC69803"/>
    <property type="gene ID" value="C5167_032953"/>
</dbReference>
<evidence type="ECO:0000313" key="1">
    <source>
        <dbReference type="EMBL" id="RZC69803.1"/>
    </source>
</evidence>
<reference evidence="1 2" key="1">
    <citation type="journal article" date="2018" name="Science">
        <title>The opium poppy genome and morphinan production.</title>
        <authorList>
            <person name="Guo L."/>
            <person name="Winzer T."/>
            <person name="Yang X."/>
            <person name="Li Y."/>
            <person name="Ning Z."/>
            <person name="He Z."/>
            <person name="Teodor R."/>
            <person name="Lu Y."/>
            <person name="Bowser T.A."/>
            <person name="Graham I.A."/>
            <person name="Ye K."/>
        </authorList>
    </citation>
    <scope>NUCLEOTIDE SEQUENCE [LARGE SCALE GENOMIC DNA]</scope>
    <source>
        <strain evidence="2">cv. HN1</strain>
        <tissue evidence="1">Leaves</tissue>
    </source>
</reference>
<dbReference type="Proteomes" id="UP000316621">
    <property type="component" value="Chromosome 7"/>
</dbReference>
<accession>A0A4Y7K8Y4</accession>
<dbReference type="AlphaFoldDB" id="A0A4Y7K8Y4"/>